<dbReference type="InterPro" id="IPR001296">
    <property type="entry name" value="Glyco_trans_1"/>
</dbReference>
<sequence length="372" mass="41021">MRIGIDAVPFAYESAGVGRYLSNILEEMQALAPATEFLLYSPMPIAVPMCSGNCRLRVVSAGLSRRPSIWAQVVLPDALAADRVDAYWSQPTNLPIAARHRCFRVLTVHDLVPYVKPESMRFWAWLRMRLMLGLEARAADVVVADSHSTASQVHRYLGVGSDRMRVVYAAAPSWCRPVPRREAKDVVEGELGLTRDYILCVSTIEPRKDHLTLLRAIESVPEAPQLVLAGGTGWKSRRILERIQDHEKSGRVRYVGRVDDGLLPALYSGAMFSVYPSTYEGFGLPVLESMACGCPVLSSDSSSLPEVGGDAARYFHAGDAMSLSEGLRRLLGSISELSLMAEAGLVRARLFSYRRAAEEVLQVIREGLGWQT</sequence>
<comment type="caution">
    <text evidence="4">The sequence shown here is derived from an EMBL/GenBank/DDBJ whole genome shotgun (WGS) entry which is preliminary data.</text>
</comment>
<keyword evidence="1" id="KW-0808">Transferase</keyword>
<name>A0A938BT81_UNCW3</name>
<evidence type="ECO:0000313" key="5">
    <source>
        <dbReference type="Proteomes" id="UP000779900"/>
    </source>
</evidence>
<proteinExistence type="predicted"/>
<dbReference type="GO" id="GO:0009103">
    <property type="term" value="P:lipopolysaccharide biosynthetic process"/>
    <property type="evidence" value="ECO:0007669"/>
    <property type="project" value="TreeGrafter"/>
</dbReference>
<evidence type="ECO:0000259" key="3">
    <source>
        <dbReference type="Pfam" id="PF13439"/>
    </source>
</evidence>
<protein>
    <submittedName>
        <fullName evidence="4">Glycosyltransferase family 4 protein</fullName>
    </submittedName>
</protein>
<dbReference type="InterPro" id="IPR028098">
    <property type="entry name" value="Glyco_trans_4-like_N"/>
</dbReference>
<evidence type="ECO:0000259" key="2">
    <source>
        <dbReference type="Pfam" id="PF00534"/>
    </source>
</evidence>
<feature type="domain" description="Glycosyl transferase family 1" evidence="2">
    <location>
        <begin position="193"/>
        <end position="331"/>
    </location>
</feature>
<accession>A0A938BT81</accession>
<dbReference type="SUPFAM" id="SSF53756">
    <property type="entry name" value="UDP-Glycosyltransferase/glycogen phosphorylase"/>
    <property type="match status" value="1"/>
</dbReference>
<dbReference type="EMBL" id="VGIR01000033">
    <property type="protein sequence ID" value="MBM3331529.1"/>
    <property type="molecule type" value="Genomic_DNA"/>
</dbReference>
<organism evidence="4 5">
    <name type="scientific">candidate division WOR-3 bacterium</name>
    <dbReference type="NCBI Taxonomy" id="2052148"/>
    <lineage>
        <taxon>Bacteria</taxon>
        <taxon>Bacteria division WOR-3</taxon>
    </lineage>
</organism>
<dbReference type="Proteomes" id="UP000779900">
    <property type="component" value="Unassembled WGS sequence"/>
</dbReference>
<dbReference type="Pfam" id="PF00534">
    <property type="entry name" value="Glycos_transf_1"/>
    <property type="match status" value="1"/>
</dbReference>
<dbReference type="Pfam" id="PF13439">
    <property type="entry name" value="Glyco_transf_4"/>
    <property type="match status" value="1"/>
</dbReference>
<evidence type="ECO:0000313" key="4">
    <source>
        <dbReference type="EMBL" id="MBM3331529.1"/>
    </source>
</evidence>
<dbReference type="PANTHER" id="PTHR46401">
    <property type="entry name" value="GLYCOSYLTRANSFERASE WBBK-RELATED"/>
    <property type="match status" value="1"/>
</dbReference>
<dbReference type="Gene3D" id="3.40.50.2000">
    <property type="entry name" value="Glycogen Phosphorylase B"/>
    <property type="match status" value="2"/>
</dbReference>
<reference evidence="4" key="1">
    <citation type="submission" date="2019-03" db="EMBL/GenBank/DDBJ databases">
        <title>Lake Tanganyika Metagenome-Assembled Genomes (MAGs).</title>
        <authorList>
            <person name="Tran P."/>
        </authorList>
    </citation>
    <scope>NUCLEOTIDE SEQUENCE</scope>
    <source>
        <strain evidence="4">K_DeepCast_150m_m2_040</strain>
    </source>
</reference>
<dbReference type="PANTHER" id="PTHR46401:SF2">
    <property type="entry name" value="GLYCOSYLTRANSFERASE WBBK-RELATED"/>
    <property type="match status" value="1"/>
</dbReference>
<dbReference type="CDD" id="cd03809">
    <property type="entry name" value="GT4_MtfB-like"/>
    <property type="match status" value="1"/>
</dbReference>
<gene>
    <name evidence="4" type="ORF">FJY68_06710</name>
</gene>
<evidence type="ECO:0000256" key="1">
    <source>
        <dbReference type="ARBA" id="ARBA00022679"/>
    </source>
</evidence>
<feature type="domain" description="Glycosyltransferase subfamily 4-like N-terminal" evidence="3">
    <location>
        <begin position="16"/>
        <end position="168"/>
    </location>
</feature>
<dbReference type="AlphaFoldDB" id="A0A938BT81"/>
<dbReference type="GO" id="GO:0016757">
    <property type="term" value="F:glycosyltransferase activity"/>
    <property type="evidence" value="ECO:0007669"/>
    <property type="project" value="InterPro"/>
</dbReference>